<evidence type="ECO:0000313" key="6">
    <source>
        <dbReference type="EMBL" id="RUS88893.1"/>
    </source>
</evidence>
<dbReference type="InterPro" id="IPR035914">
    <property type="entry name" value="Sperma_CUB_dom_sf"/>
</dbReference>
<dbReference type="Proteomes" id="UP000271974">
    <property type="component" value="Unassembled WGS sequence"/>
</dbReference>
<dbReference type="EMBL" id="RQTK01000071">
    <property type="protein sequence ID" value="RUS88893.1"/>
    <property type="molecule type" value="Genomic_DNA"/>
</dbReference>
<dbReference type="Gene3D" id="2.60.120.290">
    <property type="entry name" value="Spermadhesin, CUB domain"/>
    <property type="match status" value="1"/>
</dbReference>
<dbReference type="InterPro" id="IPR000859">
    <property type="entry name" value="CUB_dom"/>
</dbReference>
<evidence type="ECO:0000256" key="3">
    <source>
        <dbReference type="SAM" id="MobiDB-lite"/>
    </source>
</evidence>
<feature type="transmembrane region" description="Helical" evidence="4">
    <location>
        <begin position="176"/>
        <end position="197"/>
    </location>
</feature>
<feature type="region of interest" description="Disordered" evidence="3">
    <location>
        <begin position="216"/>
        <end position="299"/>
    </location>
</feature>
<organism evidence="6 7">
    <name type="scientific">Elysia chlorotica</name>
    <name type="common">Eastern emerald elysia</name>
    <name type="synonym">Sea slug</name>
    <dbReference type="NCBI Taxonomy" id="188477"/>
    <lineage>
        <taxon>Eukaryota</taxon>
        <taxon>Metazoa</taxon>
        <taxon>Spiralia</taxon>
        <taxon>Lophotrochozoa</taxon>
        <taxon>Mollusca</taxon>
        <taxon>Gastropoda</taxon>
        <taxon>Heterobranchia</taxon>
        <taxon>Euthyneura</taxon>
        <taxon>Panpulmonata</taxon>
        <taxon>Sacoglossa</taxon>
        <taxon>Placobranchoidea</taxon>
        <taxon>Plakobranchidae</taxon>
        <taxon>Elysia</taxon>
    </lineage>
</organism>
<feature type="compositionally biased region" description="Polar residues" evidence="3">
    <location>
        <begin position="224"/>
        <end position="237"/>
    </location>
</feature>
<dbReference type="Pfam" id="PF00431">
    <property type="entry name" value="CUB"/>
    <property type="match status" value="1"/>
</dbReference>
<dbReference type="AlphaFoldDB" id="A0A433U527"/>
<keyword evidence="4" id="KW-0812">Transmembrane</keyword>
<keyword evidence="4" id="KW-0472">Membrane</keyword>
<name>A0A433U527_ELYCH</name>
<keyword evidence="1" id="KW-1015">Disulfide bond</keyword>
<gene>
    <name evidence="6" type="ORF">EGW08_003332</name>
</gene>
<feature type="domain" description="CUB" evidence="5">
    <location>
        <begin position="34"/>
        <end position="164"/>
    </location>
</feature>
<reference evidence="6 7" key="1">
    <citation type="submission" date="2019-01" db="EMBL/GenBank/DDBJ databases">
        <title>A draft genome assembly of the solar-powered sea slug Elysia chlorotica.</title>
        <authorList>
            <person name="Cai H."/>
            <person name="Li Q."/>
            <person name="Fang X."/>
            <person name="Li J."/>
            <person name="Curtis N.E."/>
            <person name="Altenburger A."/>
            <person name="Shibata T."/>
            <person name="Feng M."/>
            <person name="Maeda T."/>
            <person name="Schwartz J.A."/>
            <person name="Shigenobu S."/>
            <person name="Lundholm N."/>
            <person name="Nishiyama T."/>
            <person name="Yang H."/>
            <person name="Hasebe M."/>
            <person name="Li S."/>
            <person name="Pierce S.K."/>
            <person name="Wang J."/>
        </authorList>
    </citation>
    <scope>NUCLEOTIDE SEQUENCE [LARGE SCALE GENOMIC DNA]</scope>
    <source>
        <strain evidence="6">EC2010</strain>
        <tissue evidence="6">Whole organism of an adult</tissue>
    </source>
</reference>
<comment type="caution">
    <text evidence="6">The sequence shown here is derived from an EMBL/GenBank/DDBJ whole genome shotgun (WGS) entry which is preliminary data.</text>
</comment>
<evidence type="ECO:0000256" key="4">
    <source>
        <dbReference type="SAM" id="Phobius"/>
    </source>
</evidence>
<dbReference type="PROSITE" id="PS01180">
    <property type="entry name" value="CUB"/>
    <property type="match status" value="1"/>
</dbReference>
<proteinExistence type="predicted"/>
<keyword evidence="7" id="KW-1185">Reference proteome</keyword>
<evidence type="ECO:0000313" key="7">
    <source>
        <dbReference type="Proteomes" id="UP000271974"/>
    </source>
</evidence>
<dbReference type="SUPFAM" id="SSF49854">
    <property type="entry name" value="Spermadhesin, CUB domain"/>
    <property type="match status" value="1"/>
</dbReference>
<keyword evidence="4" id="KW-1133">Transmembrane helix</keyword>
<sequence>MKSRTVKPVTATMFGFIPLLFIMSLDLSVPVSACLFGPMQLTAYGDPENVTYPNFEDEGYRKRIYKGTLRCGVLFNSFFTSDHVKLVFHEVNLEPPAIRDDYGTCGDKIVLYDGNTTYTPVMDTICGDRTLTVQSTGGQLLMVFTSSKSYKRDYGSFSLSYERVDKKYSSSGGFNIAWTTIAIPILAVASCLTRCAYQKCKMMAAEQEMQQVYGGYTPPAAQADPTSQQPLNPSAAYSNGHDASQVHLDVGGGGENLAVSSSAPSYDEVVQSRPGADLPPPPSYEEASSGKYDPKSVRL</sequence>
<accession>A0A433U527</accession>
<protein>
    <recommendedName>
        <fullName evidence="5">CUB domain-containing protein</fullName>
    </recommendedName>
</protein>
<comment type="caution">
    <text evidence="2">Lacks conserved residue(s) required for the propagation of feature annotation.</text>
</comment>
<evidence type="ECO:0000256" key="2">
    <source>
        <dbReference type="PROSITE-ProRule" id="PRU00059"/>
    </source>
</evidence>
<evidence type="ECO:0000256" key="1">
    <source>
        <dbReference type="ARBA" id="ARBA00023157"/>
    </source>
</evidence>
<dbReference type="CDD" id="cd00041">
    <property type="entry name" value="CUB"/>
    <property type="match status" value="1"/>
</dbReference>
<dbReference type="OrthoDB" id="6091123at2759"/>
<evidence type="ECO:0000259" key="5">
    <source>
        <dbReference type="PROSITE" id="PS01180"/>
    </source>
</evidence>